<dbReference type="SMART" id="SM00086">
    <property type="entry name" value="PAC"/>
    <property type="match status" value="2"/>
</dbReference>
<dbReference type="Pfam" id="PF00512">
    <property type="entry name" value="HisKA"/>
    <property type="match status" value="1"/>
</dbReference>
<keyword evidence="3 4" id="KW-0597">Phosphoprotein</keyword>
<name>A0ABS7TNY0_9BACT</name>
<dbReference type="Proteomes" id="UP001139031">
    <property type="component" value="Unassembled WGS sequence"/>
</dbReference>
<dbReference type="InterPro" id="IPR036097">
    <property type="entry name" value="HisK_dim/P_sf"/>
</dbReference>
<evidence type="ECO:0000259" key="8">
    <source>
        <dbReference type="PROSITE" id="PS50113"/>
    </source>
</evidence>
<dbReference type="SUPFAM" id="SSF47384">
    <property type="entry name" value="Homodimeric domain of signal transducing histidine kinase"/>
    <property type="match status" value="1"/>
</dbReference>
<dbReference type="Pfam" id="PF13426">
    <property type="entry name" value="PAS_9"/>
    <property type="match status" value="1"/>
</dbReference>
<dbReference type="Gene3D" id="3.40.50.2300">
    <property type="match status" value="1"/>
</dbReference>
<keyword evidence="10" id="KW-1185">Reference proteome</keyword>
<dbReference type="Gene3D" id="3.30.565.10">
    <property type="entry name" value="Histidine kinase-like ATPase, C-terminal domain"/>
    <property type="match status" value="1"/>
</dbReference>
<dbReference type="InterPro" id="IPR005467">
    <property type="entry name" value="His_kinase_dom"/>
</dbReference>
<dbReference type="NCBIfam" id="TIGR00229">
    <property type="entry name" value="sensory_box"/>
    <property type="match status" value="2"/>
</dbReference>
<dbReference type="InterPro" id="IPR035965">
    <property type="entry name" value="PAS-like_dom_sf"/>
</dbReference>
<dbReference type="SMART" id="SM00387">
    <property type="entry name" value="HATPase_c"/>
    <property type="match status" value="1"/>
</dbReference>
<dbReference type="PRINTS" id="PR00344">
    <property type="entry name" value="BCTRLSENSOR"/>
</dbReference>
<dbReference type="InterPro" id="IPR036890">
    <property type="entry name" value="HATPase_C_sf"/>
</dbReference>
<evidence type="ECO:0000256" key="3">
    <source>
        <dbReference type="ARBA" id="ARBA00022553"/>
    </source>
</evidence>
<feature type="modified residue" description="4-aspartylphosphate" evidence="4">
    <location>
        <position position="60"/>
    </location>
</feature>
<dbReference type="PROSITE" id="PS50110">
    <property type="entry name" value="RESPONSE_REGULATORY"/>
    <property type="match status" value="1"/>
</dbReference>
<dbReference type="Pfam" id="PF02518">
    <property type="entry name" value="HATPase_c"/>
    <property type="match status" value="1"/>
</dbReference>
<dbReference type="SMART" id="SM00091">
    <property type="entry name" value="PAS"/>
    <property type="match status" value="2"/>
</dbReference>
<dbReference type="SUPFAM" id="SSF55874">
    <property type="entry name" value="ATPase domain of HSP90 chaperone/DNA topoisomerase II/histidine kinase"/>
    <property type="match status" value="1"/>
</dbReference>
<feature type="domain" description="Response regulatory" evidence="6">
    <location>
        <begin position="11"/>
        <end position="128"/>
    </location>
</feature>
<reference evidence="9" key="1">
    <citation type="submission" date="2021-08" db="EMBL/GenBank/DDBJ databases">
        <authorList>
            <person name="Stevens D.C."/>
        </authorList>
    </citation>
    <scope>NUCLEOTIDE SEQUENCE</scope>
    <source>
        <strain evidence="9">DSM 53165</strain>
    </source>
</reference>
<gene>
    <name evidence="9" type="ORF">K7C98_11780</name>
</gene>
<evidence type="ECO:0000256" key="2">
    <source>
        <dbReference type="ARBA" id="ARBA00012438"/>
    </source>
</evidence>
<dbReference type="EMBL" id="JAIRAU010000011">
    <property type="protein sequence ID" value="MBZ5709934.1"/>
    <property type="molecule type" value="Genomic_DNA"/>
</dbReference>
<dbReference type="CDD" id="cd00082">
    <property type="entry name" value="HisKA"/>
    <property type="match status" value="1"/>
</dbReference>
<feature type="domain" description="PAS" evidence="7">
    <location>
        <begin position="163"/>
        <end position="219"/>
    </location>
</feature>
<evidence type="ECO:0000259" key="5">
    <source>
        <dbReference type="PROSITE" id="PS50109"/>
    </source>
</evidence>
<dbReference type="PROSITE" id="PS50112">
    <property type="entry name" value="PAS"/>
    <property type="match status" value="1"/>
</dbReference>
<dbReference type="InterPro" id="IPR003594">
    <property type="entry name" value="HATPase_dom"/>
</dbReference>
<dbReference type="InterPro" id="IPR001610">
    <property type="entry name" value="PAC"/>
</dbReference>
<dbReference type="Gene3D" id="1.10.287.130">
    <property type="match status" value="1"/>
</dbReference>
<dbReference type="InterPro" id="IPR003661">
    <property type="entry name" value="HisK_dim/P_dom"/>
</dbReference>
<dbReference type="InterPro" id="IPR013656">
    <property type="entry name" value="PAS_4"/>
</dbReference>
<dbReference type="Pfam" id="PF00072">
    <property type="entry name" value="Response_reg"/>
    <property type="match status" value="1"/>
</dbReference>
<dbReference type="InterPro" id="IPR004358">
    <property type="entry name" value="Sig_transdc_His_kin-like_C"/>
</dbReference>
<dbReference type="EC" id="2.7.13.3" evidence="2"/>
<dbReference type="SMART" id="SM00388">
    <property type="entry name" value="HisKA"/>
    <property type="match status" value="1"/>
</dbReference>
<evidence type="ECO:0000313" key="10">
    <source>
        <dbReference type="Proteomes" id="UP001139031"/>
    </source>
</evidence>
<dbReference type="Pfam" id="PF08448">
    <property type="entry name" value="PAS_4"/>
    <property type="match status" value="1"/>
</dbReference>
<dbReference type="PANTHER" id="PTHR43547">
    <property type="entry name" value="TWO-COMPONENT HISTIDINE KINASE"/>
    <property type="match status" value="1"/>
</dbReference>
<dbReference type="PROSITE" id="PS50109">
    <property type="entry name" value="HIS_KIN"/>
    <property type="match status" value="1"/>
</dbReference>
<organism evidence="9 10">
    <name type="scientific">Nannocystis pusilla</name>
    <dbReference type="NCBI Taxonomy" id="889268"/>
    <lineage>
        <taxon>Bacteria</taxon>
        <taxon>Pseudomonadati</taxon>
        <taxon>Myxococcota</taxon>
        <taxon>Polyangia</taxon>
        <taxon>Nannocystales</taxon>
        <taxon>Nannocystaceae</taxon>
        <taxon>Nannocystis</taxon>
    </lineage>
</organism>
<comment type="caution">
    <text evidence="9">The sequence shown here is derived from an EMBL/GenBank/DDBJ whole genome shotgun (WGS) entry which is preliminary data.</text>
</comment>
<dbReference type="SUPFAM" id="SSF55785">
    <property type="entry name" value="PYP-like sensor domain (PAS domain)"/>
    <property type="match status" value="2"/>
</dbReference>
<accession>A0ABS7TNY0</accession>
<dbReference type="SUPFAM" id="SSF52172">
    <property type="entry name" value="CheY-like"/>
    <property type="match status" value="1"/>
</dbReference>
<evidence type="ECO:0000256" key="1">
    <source>
        <dbReference type="ARBA" id="ARBA00000085"/>
    </source>
</evidence>
<protein>
    <recommendedName>
        <fullName evidence="2">histidine kinase</fullName>
        <ecNumber evidence="2">2.7.13.3</ecNumber>
    </recommendedName>
</protein>
<evidence type="ECO:0000259" key="6">
    <source>
        <dbReference type="PROSITE" id="PS50110"/>
    </source>
</evidence>
<dbReference type="PANTHER" id="PTHR43547:SF2">
    <property type="entry name" value="HYBRID SIGNAL TRANSDUCTION HISTIDINE KINASE C"/>
    <property type="match status" value="1"/>
</dbReference>
<dbReference type="CDD" id="cd00075">
    <property type="entry name" value="HATPase"/>
    <property type="match status" value="1"/>
</dbReference>
<dbReference type="InterPro" id="IPR000700">
    <property type="entry name" value="PAS-assoc_C"/>
</dbReference>
<dbReference type="SMART" id="SM00448">
    <property type="entry name" value="REC"/>
    <property type="match status" value="1"/>
</dbReference>
<evidence type="ECO:0000259" key="7">
    <source>
        <dbReference type="PROSITE" id="PS50112"/>
    </source>
</evidence>
<dbReference type="PROSITE" id="PS50113">
    <property type="entry name" value="PAC"/>
    <property type="match status" value="1"/>
</dbReference>
<dbReference type="Gene3D" id="3.30.450.20">
    <property type="entry name" value="PAS domain"/>
    <property type="match status" value="2"/>
</dbReference>
<feature type="domain" description="Histidine kinase" evidence="5">
    <location>
        <begin position="427"/>
        <end position="647"/>
    </location>
</feature>
<proteinExistence type="predicted"/>
<comment type="catalytic activity">
    <reaction evidence="1">
        <text>ATP + protein L-histidine = ADP + protein N-phospho-L-histidine.</text>
        <dbReference type="EC" id="2.7.13.3"/>
    </reaction>
</comment>
<dbReference type="InterPro" id="IPR001789">
    <property type="entry name" value="Sig_transdc_resp-reg_receiver"/>
</dbReference>
<feature type="domain" description="PAC" evidence="8">
    <location>
        <begin position="235"/>
        <end position="288"/>
    </location>
</feature>
<sequence length="657" mass="73057">MSNEPHASPVGILVVDDRPQNRLALRAILARPDYEIVEAESGAAALLLLLRRQFAVLLLDVLMPGMSGLELAATIRARPQTAAVPILFLTAEATDLEQVYRAYDLGAVDYLIKPLVPAVVRAKVGTFVELHRQRLRVEAQAALLVDAARKETELELLQLRLATERRFRSLADAIPHIVFTACPEGTVDYFNRRWFEYTGISAESAAGSWSGAVHPGDREASLAVWKRGLAGVEPVEFQCRLYGAADHLHRWHLCRVVPQRDPGDRIAGWLGTFTDIEEQRRERAVLAEFKGTLDAVQDVVLIFDPATLQILYASQGASDILGHSRAALLHMSPRDIMPEFDEHNLHDLFAAGPLAPDSLTRLQTRYRRSDGSDIPIEISLQRIEINGGRIVSIGRDIRERLRAEAERQHLYDQAVSAVRLRDDFLSIASHELRTPLGALRLHIESLMRKLRRDAPQPEPSDSTPEKLEQAVRQVDRLARLVDDLLDVSRMTTGRLRIEPESVDLVALVRDILGRFESEALRRGCPVELSATCDLRGRWDPVRLEQMFVNLLSNAFKFGAGEPIEVRVWGDATSVFLSVRDHGIGIAPEARERIFQRYERAVPDSHSRGFGLGLYIVERVVAAHGGTISVDSEPGAGSTFTVVLPRSGPASSDDSPDR</sequence>
<evidence type="ECO:0000256" key="4">
    <source>
        <dbReference type="PROSITE-ProRule" id="PRU00169"/>
    </source>
</evidence>
<dbReference type="CDD" id="cd00130">
    <property type="entry name" value="PAS"/>
    <property type="match status" value="2"/>
</dbReference>
<dbReference type="InterPro" id="IPR011006">
    <property type="entry name" value="CheY-like_superfamily"/>
</dbReference>
<dbReference type="RefSeq" id="WP_224191706.1">
    <property type="nucleotide sequence ID" value="NZ_JAIRAU010000011.1"/>
</dbReference>
<evidence type="ECO:0000313" key="9">
    <source>
        <dbReference type="EMBL" id="MBZ5709934.1"/>
    </source>
</evidence>
<dbReference type="InterPro" id="IPR000014">
    <property type="entry name" value="PAS"/>
</dbReference>